<reference evidence="1" key="1">
    <citation type="submission" date="2014-11" db="EMBL/GenBank/DDBJ databases">
        <authorList>
            <person name="Amaro Gonzalez C."/>
        </authorList>
    </citation>
    <scope>NUCLEOTIDE SEQUENCE</scope>
</reference>
<dbReference type="AlphaFoldDB" id="A0A0E9RST4"/>
<proteinExistence type="predicted"/>
<protein>
    <submittedName>
        <fullName evidence="1">Uncharacterized protein</fullName>
    </submittedName>
</protein>
<accession>A0A0E9RST4</accession>
<sequence>MASLVAQLFGFAAKRLDPN</sequence>
<organism evidence="1">
    <name type="scientific">Anguilla anguilla</name>
    <name type="common">European freshwater eel</name>
    <name type="synonym">Muraena anguilla</name>
    <dbReference type="NCBI Taxonomy" id="7936"/>
    <lineage>
        <taxon>Eukaryota</taxon>
        <taxon>Metazoa</taxon>
        <taxon>Chordata</taxon>
        <taxon>Craniata</taxon>
        <taxon>Vertebrata</taxon>
        <taxon>Euteleostomi</taxon>
        <taxon>Actinopterygii</taxon>
        <taxon>Neopterygii</taxon>
        <taxon>Teleostei</taxon>
        <taxon>Anguilliformes</taxon>
        <taxon>Anguillidae</taxon>
        <taxon>Anguilla</taxon>
    </lineage>
</organism>
<name>A0A0E9RST4_ANGAN</name>
<reference evidence="1" key="2">
    <citation type="journal article" date="2015" name="Fish Shellfish Immunol.">
        <title>Early steps in the European eel (Anguilla anguilla)-Vibrio vulnificus interaction in the gills: Role of the RtxA13 toxin.</title>
        <authorList>
            <person name="Callol A."/>
            <person name="Pajuelo D."/>
            <person name="Ebbesson L."/>
            <person name="Teles M."/>
            <person name="MacKenzie S."/>
            <person name="Amaro C."/>
        </authorList>
    </citation>
    <scope>NUCLEOTIDE SEQUENCE</scope>
</reference>
<dbReference type="EMBL" id="GBXM01076685">
    <property type="protein sequence ID" value="JAH31892.1"/>
    <property type="molecule type" value="Transcribed_RNA"/>
</dbReference>
<evidence type="ECO:0000313" key="1">
    <source>
        <dbReference type="EMBL" id="JAH31892.1"/>
    </source>
</evidence>